<name>A0A369KB42_HYPMA</name>
<sequence>MVLSAAIPQDVISYLVQTFYLPDKTLRCCILVSQAFLHPSRKLLFESIDLTHPYNAPSQCARLHAVFTANPALALLVKDFVVEEYEDNGTRRRPREAQWASNSSELHAILGMLTRLRSISLEFSNDRSTDWCKDVSPAFKAALGRVFMQDGLEMIDIDGLSGISPAFFSNISPSVKQLCLANAFAYTNQEMENGTIDHSWKALGLGQSVGDVVNSARLAQDRNATSLSRRLDQLELVDFVQYERVLRALRVVFDISHLREIAVRTTNLGMVAEALRDSLVSVEIFTWHFYCEYCNFPPRPEDAPVDLARCTSLRILRLAFDHSCTRVFYPFILHTLAKIIVTGLPSTLEEITLHIEVPPRSDTLFVCMLDNEFWSMLDAVLTHRTGIFVNLKKVTVYLCFRKEAVWLWRMHGTKTIVNFLNKQCSELAERGLLCVYPTRRTLVNLLRETGEEIKDGLSDDDDDSDDGDGDGDGDEVEDEDDDGSEEDDNTDKDDKNSKDEIEEEDEDEEDEDEDEDAAKEGEVTKKETQTPPTQFINRRNAVLWQHGFQKSLGLPDQVSPFEDEPFVNQPYRQYFAPNVLVNSEWPEPSQLHQARDISSPGEITVAPSSSSTPTMVLSAPVPRDVIYYFIQTFWLPNETLQSCALVSQAFLRPARQLLFTSINLTHGENVPSQCSRLHAIFTSNPALALHVRNLTVQEFQPDSLPPHSIHAYWASTSAHLHAILGMLTRLRALSFTFSENGRIAWHKNVSAGLRSALERVFVQPSLEVLRLDGLTGLSPAFFWQIGKGVKTMSLDGAATYFNVDLEEGTVDKSWKTVEGDVSGREPRESEQTHGRGRLEKLEMLQVLHGMRILQALRSGFDISHLREEFVWDTKVDLVVEVLRHSLRSVEVFTWYFYYAYFRLESDSDRNAVDISAYPNLRILRLAFDHSCKDVFFPYILQSLAKINAKGVPSKFEELTLHIEAHAGSSVEFGYMLYNHFWRRLDALLTTETGSFVNLRKVTIYLYFTKDAMWLWRKHGTQSLADYVSKECSVLAKRRLLRVLPTRRTLASILSSEPGEDIDDRPDDRDGDDSNCDCCHSGDDSYEMTRAS</sequence>
<protein>
    <submittedName>
        <fullName evidence="2">Uncharacterized protein</fullName>
    </submittedName>
</protein>
<dbReference type="OrthoDB" id="2932129at2759"/>
<proteinExistence type="predicted"/>
<dbReference type="PANTHER" id="PTHR48162:SF1">
    <property type="entry name" value="RIBOSOMAL L1 DOMAIN-CONTAINING PROTEIN CG13096"/>
    <property type="match status" value="1"/>
</dbReference>
<feature type="region of interest" description="Disordered" evidence="1">
    <location>
        <begin position="453"/>
        <end position="536"/>
    </location>
</feature>
<feature type="region of interest" description="Disordered" evidence="1">
    <location>
        <begin position="1054"/>
        <end position="1075"/>
    </location>
</feature>
<evidence type="ECO:0000313" key="3">
    <source>
        <dbReference type="Proteomes" id="UP000076154"/>
    </source>
</evidence>
<dbReference type="Proteomes" id="UP000076154">
    <property type="component" value="Unassembled WGS sequence"/>
</dbReference>
<feature type="compositionally biased region" description="Acidic residues" evidence="1">
    <location>
        <begin position="500"/>
        <end position="517"/>
    </location>
</feature>
<organism evidence="2 3">
    <name type="scientific">Hypsizygus marmoreus</name>
    <name type="common">White beech mushroom</name>
    <name type="synonym">Agaricus marmoreus</name>
    <dbReference type="NCBI Taxonomy" id="39966"/>
    <lineage>
        <taxon>Eukaryota</taxon>
        <taxon>Fungi</taxon>
        <taxon>Dikarya</taxon>
        <taxon>Basidiomycota</taxon>
        <taxon>Agaricomycotina</taxon>
        <taxon>Agaricomycetes</taxon>
        <taxon>Agaricomycetidae</taxon>
        <taxon>Agaricales</taxon>
        <taxon>Tricholomatineae</taxon>
        <taxon>Lyophyllaceae</taxon>
        <taxon>Hypsizygus</taxon>
    </lineage>
</organism>
<gene>
    <name evidence="2" type="ORF">Hypma_014019</name>
</gene>
<dbReference type="EMBL" id="LUEZ02000009">
    <property type="protein sequence ID" value="RDB30077.1"/>
    <property type="molecule type" value="Genomic_DNA"/>
</dbReference>
<accession>A0A369KB42</accession>
<feature type="compositionally biased region" description="Basic and acidic residues" evidence="1">
    <location>
        <begin position="518"/>
        <end position="528"/>
    </location>
</feature>
<dbReference type="PANTHER" id="PTHR48162">
    <property type="entry name" value="YALI0A06930P"/>
    <property type="match status" value="1"/>
</dbReference>
<dbReference type="InterPro" id="IPR053110">
    <property type="entry name" value="Ribosomal_L1-TF"/>
</dbReference>
<keyword evidence="3" id="KW-1185">Reference proteome</keyword>
<dbReference type="InParanoid" id="A0A369KB42"/>
<feature type="compositionally biased region" description="Acidic residues" evidence="1">
    <location>
        <begin position="1057"/>
        <end position="1074"/>
    </location>
</feature>
<evidence type="ECO:0000256" key="1">
    <source>
        <dbReference type="SAM" id="MobiDB-lite"/>
    </source>
</evidence>
<comment type="caution">
    <text evidence="2">The sequence shown here is derived from an EMBL/GenBank/DDBJ whole genome shotgun (WGS) entry which is preliminary data.</text>
</comment>
<feature type="compositionally biased region" description="Acidic residues" evidence="1">
    <location>
        <begin position="458"/>
        <end position="491"/>
    </location>
</feature>
<evidence type="ECO:0000313" key="2">
    <source>
        <dbReference type="EMBL" id="RDB30077.1"/>
    </source>
</evidence>
<dbReference type="AlphaFoldDB" id="A0A369KB42"/>
<feature type="region of interest" description="Disordered" evidence="1">
    <location>
        <begin position="594"/>
        <end position="614"/>
    </location>
</feature>
<reference evidence="2" key="1">
    <citation type="submission" date="2018-04" db="EMBL/GenBank/DDBJ databases">
        <title>Whole genome sequencing of Hypsizygus marmoreus.</title>
        <authorList>
            <person name="Choi I.-G."/>
            <person name="Min B."/>
            <person name="Kim J.-G."/>
            <person name="Kim S."/>
            <person name="Oh Y.-L."/>
            <person name="Kong W.-S."/>
            <person name="Park H."/>
            <person name="Jeong J."/>
            <person name="Song E.-S."/>
        </authorList>
    </citation>
    <scope>NUCLEOTIDE SEQUENCE [LARGE SCALE GENOMIC DNA]</scope>
    <source>
        <strain evidence="2">51987-8</strain>
    </source>
</reference>